<accession>A0A6A3I4X8</accession>
<comment type="caution">
    <text evidence="1">The sequence shown here is derived from an EMBL/GenBank/DDBJ whole genome shotgun (WGS) entry which is preliminary data.</text>
</comment>
<protein>
    <submittedName>
        <fullName evidence="1">Uncharacterized protein</fullName>
    </submittedName>
</protein>
<dbReference type="Proteomes" id="UP000429607">
    <property type="component" value="Unassembled WGS sequence"/>
</dbReference>
<reference evidence="1 2" key="1">
    <citation type="submission" date="2018-09" db="EMBL/GenBank/DDBJ databases">
        <title>Genomic investigation of the strawberry pathogen Phytophthora fragariae indicates pathogenicity is determined by transcriptional variation in three key races.</title>
        <authorList>
            <person name="Adams T.M."/>
            <person name="Armitage A.D."/>
            <person name="Sobczyk M.K."/>
            <person name="Bates H.J."/>
            <person name="Dunwell J.M."/>
            <person name="Nellist C.F."/>
            <person name="Harrison R.J."/>
        </authorList>
    </citation>
    <scope>NUCLEOTIDE SEQUENCE [LARGE SCALE GENOMIC DNA]</scope>
    <source>
        <strain evidence="1 2">SCRP249</strain>
    </source>
</reference>
<evidence type="ECO:0000313" key="2">
    <source>
        <dbReference type="Proteomes" id="UP000429607"/>
    </source>
</evidence>
<organism evidence="1 2">
    <name type="scientific">Phytophthora rubi</name>
    <dbReference type="NCBI Taxonomy" id="129364"/>
    <lineage>
        <taxon>Eukaryota</taxon>
        <taxon>Sar</taxon>
        <taxon>Stramenopiles</taxon>
        <taxon>Oomycota</taxon>
        <taxon>Peronosporomycetes</taxon>
        <taxon>Peronosporales</taxon>
        <taxon>Peronosporaceae</taxon>
        <taxon>Phytophthora</taxon>
    </lineage>
</organism>
<sequence>MQEIKPTATETSIYHTRMSCITQTNAAGKQLVRINRFSCSAICPQDSQHGLVIADSVLDHGLVRGLGRVQLDLDVFEQRQPRVWPARRWLCPASCSDSTAVMHCTSKCCFNSGREEDKS</sequence>
<dbReference type="AlphaFoldDB" id="A0A6A3I4X8"/>
<evidence type="ECO:0000313" key="1">
    <source>
        <dbReference type="EMBL" id="KAE8975364.1"/>
    </source>
</evidence>
<name>A0A6A3I4X8_9STRA</name>
<gene>
    <name evidence="1" type="ORF">PR001_g25727</name>
</gene>
<proteinExistence type="predicted"/>
<dbReference type="EMBL" id="QXFV01003600">
    <property type="protein sequence ID" value="KAE8975364.1"/>
    <property type="molecule type" value="Genomic_DNA"/>
</dbReference>